<reference evidence="1 2" key="2">
    <citation type="submission" date="2010-03" db="EMBL/GenBank/DDBJ databases">
        <authorList>
            <person name="Pajon A."/>
        </authorList>
    </citation>
    <scope>NUCLEOTIDE SEQUENCE [LARGE SCALE GENOMIC DNA]</scope>
    <source>
        <strain evidence="1 2">GD/7</strain>
    </source>
</reference>
<dbReference type="AlphaFoldDB" id="D4J5E9"/>
<accession>D4J5E9</accession>
<reference evidence="1 2" key="1">
    <citation type="submission" date="2010-03" db="EMBL/GenBank/DDBJ databases">
        <title>The genome sequence of Coprococcus catus GD/7.</title>
        <authorList>
            <consortium name="metaHIT consortium -- http://www.metahit.eu/"/>
            <person name="Pajon A."/>
            <person name="Turner K."/>
            <person name="Parkhill J."/>
            <person name="Duncan S."/>
            <person name="Flint H."/>
        </authorList>
    </citation>
    <scope>NUCLEOTIDE SEQUENCE [LARGE SCALE GENOMIC DNA]</scope>
    <source>
        <strain evidence="1 2">GD/7</strain>
    </source>
</reference>
<evidence type="ECO:0000313" key="2">
    <source>
        <dbReference type="Proteomes" id="UP000008798"/>
    </source>
</evidence>
<dbReference type="KEGG" id="cct:CC1_06840"/>
<gene>
    <name evidence="1" type="ORF">CC1_06840</name>
</gene>
<name>D4J5E9_9FIRM</name>
<evidence type="ECO:0000313" key="1">
    <source>
        <dbReference type="EMBL" id="CBK79570.1"/>
    </source>
</evidence>
<dbReference type="HOGENOM" id="CLU_3414638_0_0_9"/>
<sequence length="27" mass="3399">MNLTNRMISKEWNVFELNEMKVRWPCE</sequence>
<dbReference type="Proteomes" id="UP000008798">
    <property type="component" value="Chromosome"/>
</dbReference>
<protein>
    <submittedName>
        <fullName evidence="1">Uncharacterized protein</fullName>
    </submittedName>
</protein>
<dbReference type="EMBL" id="FP929038">
    <property type="protein sequence ID" value="CBK79570.1"/>
    <property type="molecule type" value="Genomic_DNA"/>
</dbReference>
<proteinExistence type="predicted"/>
<organism evidence="1 2">
    <name type="scientific">Coprococcus catus GD/7</name>
    <dbReference type="NCBI Taxonomy" id="717962"/>
    <lineage>
        <taxon>Bacteria</taxon>
        <taxon>Bacillati</taxon>
        <taxon>Bacillota</taxon>
        <taxon>Clostridia</taxon>
        <taxon>Lachnospirales</taxon>
        <taxon>Lachnospiraceae</taxon>
        <taxon>Coprococcus</taxon>
    </lineage>
</organism>